<evidence type="ECO:0000256" key="1">
    <source>
        <dbReference type="SAM" id="Phobius"/>
    </source>
</evidence>
<gene>
    <name evidence="2" type="ordered locus">RER_pREC1-00860</name>
</gene>
<organism evidence="2 3">
    <name type="scientific">Rhodococcus erythropolis (strain PR4 / NBRC 100887)</name>
    <dbReference type="NCBI Taxonomy" id="234621"/>
    <lineage>
        <taxon>Bacteria</taxon>
        <taxon>Bacillati</taxon>
        <taxon>Actinomycetota</taxon>
        <taxon>Actinomycetes</taxon>
        <taxon>Mycobacteriales</taxon>
        <taxon>Nocardiaceae</taxon>
        <taxon>Rhodococcus</taxon>
        <taxon>Rhodococcus erythropolis group</taxon>
    </lineage>
</organism>
<dbReference type="AlphaFoldDB" id="Q3L8Y6"/>
<proteinExistence type="predicted"/>
<feature type="transmembrane region" description="Helical" evidence="1">
    <location>
        <begin position="20"/>
        <end position="49"/>
    </location>
</feature>
<accession>Q3L8Y6</accession>
<dbReference type="KEGG" id="rer:RER_pREC1-00860"/>
<keyword evidence="2" id="KW-0614">Plasmid</keyword>
<dbReference type="PATRIC" id="fig|234621.6.peg.97"/>
<keyword evidence="1" id="KW-1133">Transmembrane helix</keyword>
<evidence type="ECO:0000313" key="2">
    <source>
        <dbReference type="EMBL" id="BAE46327.1"/>
    </source>
</evidence>
<sequence length="206" mass="22424">MHLSPTDTDSGRLRESEYLMTLGIIGTVLAIPVFILAVVALYRLAWLLFAGGPGNRPSREQKDWLIGEGHKDRASIGAVGQYSAVDSGTGSTEFEPVAVTNSGYNDYGLDPDEYQELVNIDSPSNTALVRVTAFEAEHCAMIIGAYAQGQTAYEEAVNDVRFFLLAASFSARHPNSIRSAESLASRREAVMKWPYPRPGGPRSQPE</sequence>
<reference evidence="3" key="1">
    <citation type="submission" date="2005-03" db="EMBL/GenBank/DDBJ databases">
        <title>Comparison of the complete genome sequences of Rhodococcus erythropolis PR4 and Rhodococcus opacus B4.</title>
        <authorList>
            <person name="Takarada H."/>
            <person name="Sekine M."/>
            <person name="Hosoyama A."/>
            <person name="Yamada R."/>
            <person name="Fujisawa T."/>
            <person name="Omata S."/>
            <person name="Shimizu A."/>
            <person name="Tsukatani N."/>
            <person name="Tanikawa S."/>
            <person name="Fujita N."/>
            <person name="Harayama S."/>
        </authorList>
    </citation>
    <scope>NUCLEOTIDE SEQUENCE [LARGE SCALE GENOMIC DNA]</scope>
    <source>
        <strain evidence="3">PR4 / NBRC 100887</strain>
        <plasmid evidence="3">pREC1</plasmid>
    </source>
</reference>
<name>Q3L8Y6_RHOE4</name>
<protein>
    <submittedName>
        <fullName evidence="2">Uncharacterized protein</fullName>
    </submittedName>
</protein>
<evidence type="ECO:0000313" key="3">
    <source>
        <dbReference type="Proteomes" id="UP000002204"/>
    </source>
</evidence>
<dbReference type="HOGENOM" id="CLU_1331073_0_0_11"/>
<geneLocation type="plasmid" evidence="2 3">
    <name>pREC1</name>
</geneLocation>
<dbReference type="EMBL" id="AP008932">
    <property type="protein sequence ID" value="BAE46327.1"/>
    <property type="molecule type" value="Genomic_DNA"/>
</dbReference>
<dbReference type="Proteomes" id="UP000002204">
    <property type="component" value="Plasmid pREC1"/>
</dbReference>
<keyword evidence="1" id="KW-0472">Membrane</keyword>
<reference evidence="2 3" key="2">
    <citation type="journal article" date="2006" name="Environ. Microbiol.">
        <title>Sequence analysis of three plasmids harboured in Rhodococcus erythropolis strain PR4.</title>
        <authorList>
            <person name="Sekine M."/>
            <person name="Tanikawa S."/>
            <person name="Omata S."/>
            <person name="Saito M."/>
            <person name="Fujisawa T."/>
            <person name="Tsukatani N."/>
            <person name="Tajima T."/>
            <person name="Sekigawa T."/>
            <person name="Kosugi H."/>
            <person name="Matsuo Y."/>
            <person name="Nishiko R."/>
            <person name="Imamura K."/>
            <person name="Ito M."/>
            <person name="Narita H."/>
            <person name="Tago S."/>
            <person name="Fujita N."/>
            <person name="Harayama S."/>
        </authorList>
    </citation>
    <scope>NUCLEOTIDE SEQUENCE [LARGE SCALE GENOMIC DNA]</scope>
    <source>
        <strain evidence="3">PR4 / NBRC 100887</strain>
        <plasmid evidence="2 3">pREC1</plasmid>
    </source>
</reference>
<keyword evidence="1" id="KW-0812">Transmembrane</keyword>